<evidence type="ECO:0000313" key="2">
    <source>
        <dbReference type="Proteomes" id="UP000730482"/>
    </source>
</evidence>
<comment type="caution">
    <text evidence="1">The sequence shown here is derived from an EMBL/GenBank/DDBJ whole genome shotgun (WGS) entry which is preliminary data.</text>
</comment>
<keyword evidence="2" id="KW-1185">Reference proteome</keyword>
<dbReference type="RefSeq" id="WP_212012512.1">
    <property type="nucleotide sequence ID" value="NZ_JAAFYZ010000095.1"/>
</dbReference>
<proteinExistence type="predicted"/>
<name>A0ABS5KVY0_9ACTN</name>
<protein>
    <submittedName>
        <fullName evidence="1">Uncharacterized protein</fullName>
    </submittedName>
</protein>
<organism evidence="1 2">
    <name type="scientific">Catenulispora pinistramenti</name>
    <dbReference type="NCBI Taxonomy" id="2705254"/>
    <lineage>
        <taxon>Bacteria</taxon>
        <taxon>Bacillati</taxon>
        <taxon>Actinomycetota</taxon>
        <taxon>Actinomycetes</taxon>
        <taxon>Catenulisporales</taxon>
        <taxon>Catenulisporaceae</taxon>
        <taxon>Catenulispora</taxon>
    </lineage>
</organism>
<sequence>MGLRSLFTWLAAPPETKYRMTQQHLDLQAARQTERLLSTPGLSVTVRKTVDGHEPGPPLRIKASANGSYAPPKGAGFTYANGRSELRSWYLSAEIEWDGKSLNATGNFGRPRTWEPAPRGLRPGTDAAEVFRHGSRPMTSGECPTEIAALATVGLSGYELNRVVFLDEDSRELSRFSMVGFTEDDMMRIAAAAGIAYRSYTLAMGGYSTLKLGLNDFCDALFPHNAAHSLLLSYDLQESGWWRRPIKRS</sequence>
<evidence type="ECO:0000313" key="1">
    <source>
        <dbReference type="EMBL" id="MBS2550201.1"/>
    </source>
</evidence>
<dbReference type="EMBL" id="JAAFYZ010000095">
    <property type="protein sequence ID" value="MBS2550201.1"/>
    <property type="molecule type" value="Genomic_DNA"/>
</dbReference>
<reference evidence="1 2" key="1">
    <citation type="submission" date="2020-02" db="EMBL/GenBank/DDBJ databases">
        <title>Acidophilic actinobacteria isolated from forest soil.</title>
        <authorList>
            <person name="Golinska P."/>
        </authorList>
    </citation>
    <scope>NUCLEOTIDE SEQUENCE [LARGE SCALE GENOMIC DNA]</scope>
    <source>
        <strain evidence="1 2">NL8</strain>
    </source>
</reference>
<accession>A0ABS5KVY0</accession>
<gene>
    <name evidence="1" type="ORF">KGQ19_25365</name>
</gene>
<dbReference type="Proteomes" id="UP000730482">
    <property type="component" value="Unassembled WGS sequence"/>
</dbReference>